<sequence>MDTMSSSTRLYLLSGALAIAGLVCLMLGISLKSKDIRTHIAENYAAYSHGAEVTKYRCTDSPASVAARLVDYQRPEAQASDRGSEYLRYDDDIVIVGPDGNRPCAIQVEDVRGSRYSGGAFIFLGPGFYPGAPSGGSGGSPGGPGGGK</sequence>
<feature type="transmembrane region" description="Helical" evidence="1">
    <location>
        <begin position="12"/>
        <end position="31"/>
    </location>
</feature>
<dbReference type="PATRIC" id="fig|1078020.3.peg.4219"/>
<name>G7CMM4_MYCT3</name>
<proteinExistence type="predicted"/>
<dbReference type="eggNOG" id="ENOG5032994">
    <property type="taxonomic scope" value="Bacteria"/>
</dbReference>
<evidence type="ECO:0000256" key="1">
    <source>
        <dbReference type="SAM" id="Phobius"/>
    </source>
</evidence>
<dbReference type="InterPro" id="IPR025341">
    <property type="entry name" value="DUF4247"/>
</dbReference>
<accession>G7CMM4</accession>
<evidence type="ECO:0000313" key="2">
    <source>
        <dbReference type="EMBL" id="EHI10727.1"/>
    </source>
</evidence>
<reference evidence="2 3" key="1">
    <citation type="submission" date="2011-11" db="EMBL/GenBank/DDBJ databases">
        <authorList>
            <consortium name="Tuberculosis Structural Genomics Consortium"/>
            <person name="Ioerger T.R."/>
        </authorList>
    </citation>
    <scope>NUCLEOTIDE SEQUENCE [LARGE SCALE GENOMIC DNA]</scope>
    <source>
        <strain evidence="3">ATCC 19527 / DSM 44167 / CIP 105390 / JCM 6362 / NCTC 10409 / 316</strain>
    </source>
</reference>
<dbReference type="Proteomes" id="UP000004915">
    <property type="component" value="Unassembled WGS sequence"/>
</dbReference>
<dbReference type="Pfam" id="PF14042">
    <property type="entry name" value="DUF4247"/>
    <property type="match status" value="1"/>
</dbReference>
<keyword evidence="1" id="KW-0812">Transmembrane</keyword>
<gene>
    <name evidence="2" type="ORF">KEK_21355</name>
</gene>
<dbReference type="AlphaFoldDB" id="G7CMM4"/>
<keyword evidence="1" id="KW-0472">Membrane</keyword>
<dbReference type="EMBL" id="AGVE01000053">
    <property type="protein sequence ID" value="EHI10727.1"/>
    <property type="molecule type" value="Genomic_DNA"/>
</dbReference>
<organism evidence="2 3">
    <name type="scientific">Mycolicibacterium thermoresistibile (strain ATCC 19527 / DSM 44167 / CIP 105390 / JCM 6362 / NCTC 10409 / 316)</name>
    <name type="common">Mycobacterium thermoresistibile</name>
    <dbReference type="NCBI Taxonomy" id="1078020"/>
    <lineage>
        <taxon>Bacteria</taxon>
        <taxon>Bacillati</taxon>
        <taxon>Actinomycetota</taxon>
        <taxon>Actinomycetes</taxon>
        <taxon>Mycobacteriales</taxon>
        <taxon>Mycobacteriaceae</taxon>
        <taxon>Mycolicibacterium</taxon>
    </lineage>
</organism>
<keyword evidence="3" id="KW-1185">Reference proteome</keyword>
<evidence type="ECO:0008006" key="4">
    <source>
        <dbReference type="Google" id="ProtNLM"/>
    </source>
</evidence>
<evidence type="ECO:0000313" key="3">
    <source>
        <dbReference type="Proteomes" id="UP000004915"/>
    </source>
</evidence>
<keyword evidence="1" id="KW-1133">Transmembrane helix</keyword>
<protein>
    <recommendedName>
        <fullName evidence="4">DUF4247 domain-containing protein</fullName>
    </recommendedName>
</protein>
<comment type="caution">
    <text evidence="2">The sequence shown here is derived from an EMBL/GenBank/DDBJ whole genome shotgun (WGS) entry which is preliminary data.</text>
</comment>